<keyword evidence="2" id="KW-1185">Reference proteome</keyword>
<organism evidence="1 2">
    <name type="scientific">Legionella massiliensis</name>
    <dbReference type="NCBI Taxonomy" id="1034943"/>
    <lineage>
        <taxon>Bacteria</taxon>
        <taxon>Pseudomonadati</taxon>
        <taxon>Pseudomonadota</taxon>
        <taxon>Gammaproteobacteria</taxon>
        <taxon>Legionellales</taxon>
        <taxon>Legionellaceae</taxon>
        <taxon>Legionella</taxon>
    </lineage>
</organism>
<evidence type="ECO:0000313" key="1">
    <source>
        <dbReference type="EMBL" id="CDZ77405.1"/>
    </source>
</evidence>
<evidence type="ECO:0000313" key="2">
    <source>
        <dbReference type="Proteomes" id="UP000044071"/>
    </source>
</evidence>
<dbReference type="AlphaFoldDB" id="A0A078KSH9"/>
<gene>
    <name evidence="1" type="ORF">BN59_01688</name>
</gene>
<protein>
    <submittedName>
        <fullName evidence="1">Uncharacterized protein</fullName>
    </submittedName>
</protein>
<reference evidence="1 2" key="1">
    <citation type="submission" date="2014-06" db="EMBL/GenBank/DDBJ databases">
        <authorList>
            <person name="Urmite Genomes Urmite Genomes"/>
        </authorList>
    </citation>
    <scope>NUCLEOTIDE SEQUENCE [LARGE SCALE GENOMIC DNA]</scope>
</reference>
<dbReference type="RefSeq" id="WP_043873948.1">
    <property type="nucleotide sequence ID" value="NZ_CCVW01000002.1"/>
</dbReference>
<sequence>MPGSNDEVLFNFLLTQKSVTQETPYDVIEQVIQRSIDYVKEELINARIANLALNINGKLVLAQVYVERQNGFAPTREQQFGITPTSYNVQIRERLMVRKLFWNVFQKANT</sequence>
<proteinExistence type="predicted"/>
<name>A0A078KSH9_9GAMM</name>
<dbReference type="STRING" id="1034943.BN59_01688"/>
<dbReference type="EMBL" id="CCSB01000002">
    <property type="protein sequence ID" value="CDZ77405.1"/>
    <property type="molecule type" value="Genomic_DNA"/>
</dbReference>
<dbReference type="Proteomes" id="UP000044071">
    <property type="component" value="Unassembled WGS sequence"/>
</dbReference>
<accession>A0A078KSH9</accession>